<keyword evidence="3" id="KW-1185">Reference proteome</keyword>
<evidence type="ECO:0000256" key="1">
    <source>
        <dbReference type="SAM" id="MobiDB-lite"/>
    </source>
</evidence>
<evidence type="ECO:0000313" key="3">
    <source>
        <dbReference type="Proteomes" id="UP000223025"/>
    </source>
</evidence>
<accession>A0A2L0UZ82</accession>
<dbReference type="KEGG" id="vg:40088029"/>
<dbReference type="GeneID" id="40088029"/>
<protein>
    <submittedName>
        <fullName evidence="2">Uncharacterized protein</fullName>
    </submittedName>
</protein>
<dbReference type="RefSeq" id="YP_009611691.1">
    <property type="nucleotide sequence ID" value="NC_042013.1"/>
</dbReference>
<name>A0A2L0UZ82_9CAUD</name>
<proteinExistence type="predicted"/>
<sequence>MSKKDDEILNSNEEDNVENENENEDTVEFDTFLLENVAGLADLMRVFKENGFEVSTRVFDADDEEGLQNFLNGFVDADDSAIPEDANPLNIFYNTPGSKNN</sequence>
<feature type="region of interest" description="Disordered" evidence="1">
    <location>
        <begin position="1"/>
        <end position="25"/>
    </location>
</feature>
<dbReference type="Proteomes" id="UP000223025">
    <property type="component" value="Segment"/>
</dbReference>
<evidence type="ECO:0000313" key="2">
    <source>
        <dbReference type="EMBL" id="AUZ94838.1"/>
    </source>
</evidence>
<dbReference type="EMBL" id="MF403008">
    <property type="protein sequence ID" value="AUZ94838.1"/>
    <property type="molecule type" value="Genomic_DNA"/>
</dbReference>
<feature type="compositionally biased region" description="Acidic residues" evidence="1">
    <location>
        <begin position="12"/>
        <end position="25"/>
    </location>
</feature>
<reference evidence="2 3" key="1">
    <citation type="submission" date="2017-06" db="EMBL/GenBank/DDBJ databases">
        <authorList>
            <person name="Kim H.J."/>
            <person name="Triplett B.A."/>
        </authorList>
    </citation>
    <scope>NUCLEOTIDE SEQUENCE [LARGE SCALE GENOMIC DNA]</scope>
</reference>
<organism evidence="2 3">
    <name type="scientific">Agrobacterium phage Atu_ph07</name>
    <dbReference type="NCBI Taxonomy" id="2024264"/>
    <lineage>
        <taxon>Viruses</taxon>
        <taxon>Duplodnaviria</taxon>
        <taxon>Heunggongvirae</taxon>
        <taxon>Uroviricota</taxon>
        <taxon>Caudoviricetes</taxon>
        <taxon>Polybotosvirus</taxon>
        <taxon>Polybotosvirus Atuph07</taxon>
    </lineage>
</organism>